<feature type="domain" description="N-acetyltransferase" evidence="1">
    <location>
        <begin position="11"/>
        <end position="87"/>
    </location>
</feature>
<dbReference type="Proteomes" id="UP001057877">
    <property type="component" value="Chromosome"/>
</dbReference>
<organism evidence="2 3">
    <name type="scientific">Paenibacillus spongiae</name>
    <dbReference type="NCBI Taxonomy" id="2909671"/>
    <lineage>
        <taxon>Bacteria</taxon>
        <taxon>Bacillati</taxon>
        <taxon>Bacillota</taxon>
        <taxon>Bacilli</taxon>
        <taxon>Bacillales</taxon>
        <taxon>Paenibacillaceae</taxon>
        <taxon>Paenibacillus</taxon>
    </lineage>
</organism>
<evidence type="ECO:0000259" key="1">
    <source>
        <dbReference type="Pfam" id="PF13302"/>
    </source>
</evidence>
<dbReference type="EMBL" id="CP091430">
    <property type="protein sequence ID" value="UVI33114.1"/>
    <property type="molecule type" value="Genomic_DNA"/>
</dbReference>
<proteinExistence type="predicted"/>
<dbReference type="PANTHER" id="PTHR43610">
    <property type="entry name" value="BLL6696 PROTEIN"/>
    <property type="match status" value="1"/>
</dbReference>
<keyword evidence="2" id="KW-0012">Acyltransferase</keyword>
<dbReference type="InterPro" id="IPR000182">
    <property type="entry name" value="GNAT_dom"/>
</dbReference>
<sequence>MFTFSALEGNRVKLVPLETEHIQPLFECSRNPDIWINYPFSITTTQEMHGFVTKALESRERNEQYPFAVFDKERNEYVGSTRFLRISRLGAVKEGLLRKKYYKMDYFIYGIIDREWKEIRNRLEGYLGNEGT</sequence>
<dbReference type="Gene3D" id="3.40.630.30">
    <property type="match status" value="1"/>
</dbReference>
<reference evidence="2" key="1">
    <citation type="submission" date="2022-01" db="EMBL/GenBank/DDBJ databases">
        <title>Paenibacillus spongiae sp. nov., isolated from marine sponge.</title>
        <authorList>
            <person name="Li Z."/>
            <person name="Zhang M."/>
        </authorList>
    </citation>
    <scope>NUCLEOTIDE SEQUENCE</scope>
    <source>
        <strain evidence="2">PHS-Z3</strain>
    </source>
</reference>
<dbReference type="SUPFAM" id="SSF55729">
    <property type="entry name" value="Acyl-CoA N-acyltransferases (Nat)"/>
    <property type="match status" value="1"/>
</dbReference>
<protein>
    <submittedName>
        <fullName evidence="2">GNAT family N-acetyltransferase</fullName>
        <ecNumber evidence="2">2.3.1.-</ecNumber>
    </submittedName>
</protein>
<dbReference type="EC" id="2.3.1.-" evidence="2"/>
<keyword evidence="3" id="KW-1185">Reference proteome</keyword>
<evidence type="ECO:0000313" key="3">
    <source>
        <dbReference type="Proteomes" id="UP001057877"/>
    </source>
</evidence>
<name>A0ABY5SGJ8_9BACL</name>
<dbReference type="PANTHER" id="PTHR43610:SF1">
    <property type="entry name" value="N-ACETYLTRANSFERASE DOMAIN-CONTAINING PROTEIN"/>
    <property type="match status" value="1"/>
</dbReference>
<accession>A0ABY5SGJ8</accession>
<dbReference type="RefSeq" id="WP_258389167.1">
    <property type="nucleotide sequence ID" value="NZ_CP091430.1"/>
</dbReference>
<evidence type="ECO:0000313" key="2">
    <source>
        <dbReference type="EMBL" id="UVI33114.1"/>
    </source>
</evidence>
<gene>
    <name evidence="2" type="ORF">L1F29_15280</name>
</gene>
<keyword evidence="2" id="KW-0808">Transferase</keyword>
<dbReference type="GO" id="GO:0016746">
    <property type="term" value="F:acyltransferase activity"/>
    <property type="evidence" value="ECO:0007669"/>
    <property type="project" value="UniProtKB-KW"/>
</dbReference>
<dbReference type="InterPro" id="IPR016181">
    <property type="entry name" value="Acyl_CoA_acyltransferase"/>
</dbReference>
<dbReference type="Pfam" id="PF13302">
    <property type="entry name" value="Acetyltransf_3"/>
    <property type="match status" value="1"/>
</dbReference>